<comment type="caution">
    <text evidence="2">The sequence shown here is derived from an EMBL/GenBank/DDBJ whole genome shotgun (WGS) entry which is preliminary data.</text>
</comment>
<dbReference type="Gene3D" id="3.30.1540.10">
    <property type="entry name" value="formyl-coa transferase, domain 3"/>
    <property type="match status" value="1"/>
</dbReference>
<organism evidence="2 3">
    <name type="scientific">Marmoricola endophyticus</name>
    <dbReference type="NCBI Taxonomy" id="2040280"/>
    <lineage>
        <taxon>Bacteria</taxon>
        <taxon>Bacillati</taxon>
        <taxon>Actinomycetota</taxon>
        <taxon>Actinomycetes</taxon>
        <taxon>Propionibacteriales</taxon>
        <taxon>Nocardioidaceae</taxon>
        <taxon>Marmoricola</taxon>
    </lineage>
</organism>
<dbReference type="EMBL" id="BMKQ01000001">
    <property type="protein sequence ID" value="GGF40316.1"/>
    <property type="molecule type" value="Genomic_DNA"/>
</dbReference>
<dbReference type="Proteomes" id="UP000649179">
    <property type="component" value="Unassembled WGS sequence"/>
</dbReference>
<dbReference type="InterPro" id="IPR003673">
    <property type="entry name" value="CoA-Trfase_fam_III"/>
</dbReference>
<dbReference type="GO" id="GO:0008410">
    <property type="term" value="F:CoA-transferase activity"/>
    <property type="evidence" value="ECO:0007669"/>
    <property type="project" value="TreeGrafter"/>
</dbReference>
<keyword evidence="3" id="KW-1185">Reference proteome</keyword>
<name>A0A917BEJ7_9ACTN</name>
<dbReference type="InterPro" id="IPR023606">
    <property type="entry name" value="CoA-Trfase_III_dom_1_sf"/>
</dbReference>
<gene>
    <name evidence="2" type="ORF">GCM10011519_12490</name>
</gene>
<dbReference type="AlphaFoldDB" id="A0A917BEJ7"/>
<dbReference type="Gene3D" id="3.40.50.10540">
    <property type="entry name" value="Crotonobetainyl-coa:carnitine coa-transferase, domain 1"/>
    <property type="match status" value="1"/>
</dbReference>
<dbReference type="RefSeq" id="WP_188779003.1">
    <property type="nucleotide sequence ID" value="NZ_BMKQ01000001.1"/>
</dbReference>
<proteinExistence type="predicted"/>
<evidence type="ECO:0000313" key="3">
    <source>
        <dbReference type="Proteomes" id="UP000649179"/>
    </source>
</evidence>
<dbReference type="InterPro" id="IPR050483">
    <property type="entry name" value="CoA-transferase_III_domain"/>
</dbReference>
<dbReference type="PANTHER" id="PTHR48207:SF4">
    <property type="entry name" value="BLL6097 PROTEIN"/>
    <property type="match status" value="1"/>
</dbReference>
<dbReference type="InterPro" id="IPR044855">
    <property type="entry name" value="CoA-Trfase_III_dom3_sf"/>
</dbReference>
<keyword evidence="1 2" id="KW-0808">Transferase</keyword>
<sequence length="386" mass="41664">MTRLSVDTTESSFGPLAGVKVVELASVVMAPYAAELLGDLGAEVVKVEPPTGELARQYPGGRTPGMGPLFMNSNMNKRSVVCDLKSDGGRQDFFDLLAEADIFVTNQRPQALTKLGISYDQIGERFPALVYCSAQGFRRGSAQYEQAAYDEIVQSAAGLTSAMDYLTGNPSCVPSIIADKLSSLAILGSALAALHSRTVTGRGQEVNVPMVDTIFAFTMVEHLAGNTFAPPTGDGGYSIAFNVEHGDVRASDGTIAIHPYSLQNMRDLLAAAGQEERMDTDPYFADWANTATDGRKHVYEVVREVAPSLSVEEWATVCQKHSIPMALPVDIMDPLSNDYVREGDLLPEVSHSTEGDIRVRRYPVQFSGTPLTTYHEAPRLGGAVRH</sequence>
<dbReference type="PANTHER" id="PTHR48207">
    <property type="entry name" value="SUCCINATE--HYDROXYMETHYLGLUTARATE COA-TRANSFERASE"/>
    <property type="match status" value="1"/>
</dbReference>
<dbReference type="SUPFAM" id="SSF89796">
    <property type="entry name" value="CoA-transferase family III (CaiB/BaiF)"/>
    <property type="match status" value="1"/>
</dbReference>
<protein>
    <submittedName>
        <fullName evidence="2">CoA transferase</fullName>
    </submittedName>
</protein>
<evidence type="ECO:0000256" key="1">
    <source>
        <dbReference type="ARBA" id="ARBA00022679"/>
    </source>
</evidence>
<evidence type="ECO:0000313" key="2">
    <source>
        <dbReference type="EMBL" id="GGF40316.1"/>
    </source>
</evidence>
<reference evidence="2" key="1">
    <citation type="journal article" date="2014" name="Int. J. Syst. Evol. Microbiol.">
        <title>Complete genome sequence of Corynebacterium casei LMG S-19264T (=DSM 44701T), isolated from a smear-ripened cheese.</title>
        <authorList>
            <consortium name="US DOE Joint Genome Institute (JGI-PGF)"/>
            <person name="Walter F."/>
            <person name="Albersmeier A."/>
            <person name="Kalinowski J."/>
            <person name="Ruckert C."/>
        </authorList>
    </citation>
    <scope>NUCLEOTIDE SEQUENCE</scope>
    <source>
        <strain evidence="2">CGMCC 1.16067</strain>
    </source>
</reference>
<reference evidence="2" key="2">
    <citation type="submission" date="2020-09" db="EMBL/GenBank/DDBJ databases">
        <authorList>
            <person name="Sun Q."/>
            <person name="Zhou Y."/>
        </authorList>
    </citation>
    <scope>NUCLEOTIDE SEQUENCE</scope>
    <source>
        <strain evidence="2">CGMCC 1.16067</strain>
    </source>
</reference>
<dbReference type="Pfam" id="PF02515">
    <property type="entry name" value="CoA_transf_3"/>
    <property type="match status" value="1"/>
</dbReference>
<accession>A0A917BEJ7</accession>